<keyword evidence="2" id="KW-1185">Reference proteome</keyword>
<protein>
    <submittedName>
        <fullName evidence="1">Uncharacterized protein</fullName>
    </submittedName>
</protein>
<dbReference type="Proteomes" id="UP001732700">
    <property type="component" value="Chromosome 3C"/>
</dbReference>
<evidence type="ECO:0000313" key="2">
    <source>
        <dbReference type="Proteomes" id="UP001732700"/>
    </source>
</evidence>
<accession>A0ACD5VT12</accession>
<dbReference type="EnsemblPlants" id="AVESA.00010b.r2.3CG0492630.1">
    <property type="protein sequence ID" value="AVESA.00010b.r2.3CG0492630.1.CDS"/>
    <property type="gene ID" value="AVESA.00010b.r2.3CG0492630"/>
</dbReference>
<sequence>MVLKKLLQLFGVAKKKDSKKKGKSIDPLWQGVVPQPTVNVLASNSFLDPCSSGAGTVLSLQNDEAECSSIISTMINTIHGSENEDYKLFNKFDVVQDFSDHHYAKTSPGKSTKDWVKTIQNEWKLLQRDLPDSIYVRVYEDRIDLMRAAIVGPAGTPYHDGLFFFDFHFPPVYPRCPPKVHYHSGGLHLNPILFASGYVCLSLFSTWWGSGYERWSKSNSTMLQVLVSLQGLVLNDKPLFTGGRNFLESEKNSLAYNQTAFVLSCKTMMYSLQKPPKHFETIIVCHFHERERAILEACGAYASGMIVGSSVKDGRTYVRNKCFARFKKSLEAQTEHLVKELAANRIRALELKREVPATDGIVATSVNKRSTSFNQDSLLSEDI</sequence>
<organism evidence="1 2">
    <name type="scientific">Avena sativa</name>
    <name type="common">Oat</name>
    <dbReference type="NCBI Taxonomy" id="4498"/>
    <lineage>
        <taxon>Eukaryota</taxon>
        <taxon>Viridiplantae</taxon>
        <taxon>Streptophyta</taxon>
        <taxon>Embryophyta</taxon>
        <taxon>Tracheophyta</taxon>
        <taxon>Spermatophyta</taxon>
        <taxon>Magnoliopsida</taxon>
        <taxon>Liliopsida</taxon>
        <taxon>Poales</taxon>
        <taxon>Poaceae</taxon>
        <taxon>BOP clade</taxon>
        <taxon>Pooideae</taxon>
        <taxon>Poodae</taxon>
        <taxon>Poeae</taxon>
        <taxon>Poeae Chloroplast Group 1 (Aveneae type)</taxon>
        <taxon>Aveninae</taxon>
        <taxon>Avena</taxon>
    </lineage>
</organism>
<name>A0ACD5VT12_AVESA</name>
<proteinExistence type="predicted"/>
<evidence type="ECO:0000313" key="1">
    <source>
        <dbReference type="EnsemblPlants" id="AVESA.00010b.r2.3CG0492630.1.CDS"/>
    </source>
</evidence>
<reference evidence="1" key="2">
    <citation type="submission" date="2025-09" db="UniProtKB">
        <authorList>
            <consortium name="EnsemblPlants"/>
        </authorList>
    </citation>
    <scope>IDENTIFICATION</scope>
</reference>
<reference evidence="1" key="1">
    <citation type="submission" date="2021-05" db="EMBL/GenBank/DDBJ databases">
        <authorList>
            <person name="Scholz U."/>
            <person name="Mascher M."/>
            <person name="Fiebig A."/>
        </authorList>
    </citation>
    <scope>NUCLEOTIDE SEQUENCE [LARGE SCALE GENOMIC DNA]</scope>
</reference>